<keyword evidence="2 3" id="KW-0472">Membrane</keyword>
<dbReference type="GO" id="GO:0009847">
    <property type="term" value="P:spore germination"/>
    <property type="evidence" value="ECO:0007669"/>
    <property type="project" value="InterPro"/>
</dbReference>
<dbReference type="KEGG" id="vpy:HZI73_00130"/>
<proteinExistence type="inferred from homology"/>
<keyword evidence="3" id="KW-1133">Transmembrane helix</keyword>
<feature type="transmembrane region" description="Helical" evidence="3">
    <location>
        <begin position="312"/>
        <end position="332"/>
    </location>
</feature>
<evidence type="ECO:0000313" key="4">
    <source>
        <dbReference type="EMBL" id="QUI20811.1"/>
    </source>
</evidence>
<dbReference type="PANTHER" id="PTHR22550:SF5">
    <property type="entry name" value="LEUCINE ZIPPER PROTEIN 4"/>
    <property type="match status" value="1"/>
</dbReference>
<dbReference type="Pfam" id="PF03323">
    <property type="entry name" value="GerA"/>
    <property type="match status" value="1"/>
</dbReference>
<feature type="transmembrane region" description="Helical" evidence="3">
    <location>
        <begin position="272"/>
        <end position="291"/>
    </location>
</feature>
<dbReference type="InterPro" id="IPR050768">
    <property type="entry name" value="UPF0353/GerABKA_families"/>
</dbReference>
<dbReference type="InterPro" id="IPR004995">
    <property type="entry name" value="Spore_Ger"/>
</dbReference>
<evidence type="ECO:0000256" key="1">
    <source>
        <dbReference type="ARBA" id="ARBA00005278"/>
    </source>
</evidence>
<dbReference type="Proteomes" id="UP000683246">
    <property type="component" value="Chromosome"/>
</dbReference>
<dbReference type="PANTHER" id="PTHR22550">
    <property type="entry name" value="SPORE GERMINATION PROTEIN"/>
    <property type="match status" value="1"/>
</dbReference>
<keyword evidence="3" id="KW-0812">Transmembrane</keyword>
<feature type="transmembrane region" description="Helical" evidence="3">
    <location>
        <begin position="368"/>
        <end position="386"/>
    </location>
</feature>
<sequence>MKGYYDIIKEKLDNNFDIIYRKLKADSGFIYVIFVEQLCNEQLIDQTIISPVNDMKQPIKHLKSIVPALSSFSLIHVESLDSTIIKILSGDVAIVSDFDDTIYVVKSFTETKRKVMIPPVENVTKGPRAGFTETVTDNLALIRKYIVTPNFKTEKLILGESSNTTVIFMFIDGIAPQKLIKHVRDKLKTIEVPFILDSNYIGEQFKKNKSLFPTEGYSEKPDIVAANLFQGKIAVMVQGSPSALILPYFFTEAFQNPDDYYLNRFYASSTRILRYLAFFVALSMPGIFIALTTHHFAFIPLRFLIRLTSSRAGIPLPTSLELSLMIFFFLLAREAALRLPQAIGPSLSIVAGLVLGQTTVEAGVTSQITVVIAGIYAICTFINTRFYPATVYWSYGLLFASTIFGFPGYYFGFIAIISHVTNLESAGFPYLYPFATKADFNFKDIIIRGQLKDISKPLFKENKS</sequence>
<name>A0A8J8MFX1_9FIRM</name>
<evidence type="ECO:0000256" key="3">
    <source>
        <dbReference type="SAM" id="Phobius"/>
    </source>
</evidence>
<reference evidence="4" key="1">
    <citation type="submission" date="2020-07" db="EMBL/GenBank/DDBJ databases">
        <title>Vallitalea pronyensis genome.</title>
        <authorList>
            <person name="Postec A."/>
        </authorList>
    </citation>
    <scope>NUCLEOTIDE SEQUENCE</scope>
    <source>
        <strain evidence="4">FatNI3</strain>
    </source>
</reference>
<dbReference type="PIRSF" id="PIRSF005690">
    <property type="entry name" value="GerBA"/>
    <property type="match status" value="1"/>
</dbReference>
<dbReference type="AlphaFoldDB" id="A0A8J8MFX1"/>
<accession>A0A8J8MFX1</accession>
<protein>
    <submittedName>
        <fullName evidence="4">Spore germination protein</fullName>
    </submittedName>
</protein>
<comment type="similarity">
    <text evidence="1">Belongs to the GerABKA family.</text>
</comment>
<feature type="transmembrane region" description="Helical" evidence="3">
    <location>
        <begin position="338"/>
        <end position="356"/>
    </location>
</feature>
<feature type="transmembrane region" description="Helical" evidence="3">
    <location>
        <begin position="392"/>
        <end position="417"/>
    </location>
</feature>
<dbReference type="RefSeq" id="WP_212696269.1">
    <property type="nucleotide sequence ID" value="NZ_CP058649.1"/>
</dbReference>
<evidence type="ECO:0000256" key="2">
    <source>
        <dbReference type="ARBA" id="ARBA00023136"/>
    </source>
</evidence>
<gene>
    <name evidence="4" type="ORF">HZI73_00130</name>
</gene>
<dbReference type="GO" id="GO:0016020">
    <property type="term" value="C:membrane"/>
    <property type="evidence" value="ECO:0007669"/>
    <property type="project" value="InterPro"/>
</dbReference>
<keyword evidence="5" id="KW-1185">Reference proteome</keyword>
<organism evidence="4 5">
    <name type="scientific">Vallitalea pronyensis</name>
    <dbReference type="NCBI Taxonomy" id="1348613"/>
    <lineage>
        <taxon>Bacteria</taxon>
        <taxon>Bacillati</taxon>
        <taxon>Bacillota</taxon>
        <taxon>Clostridia</taxon>
        <taxon>Lachnospirales</taxon>
        <taxon>Vallitaleaceae</taxon>
        <taxon>Vallitalea</taxon>
    </lineage>
</organism>
<evidence type="ECO:0000313" key="5">
    <source>
        <dbReference type="Proteomes" id="UP000683246"/>
    </source>
</evidence>
<dbReference type="EMBL" id="CP058649">
    <property type="protein sequence ID" value="QUI20811.1"/>
    <property type="molecule type" value="Genomic_DNA"/>
</dbReference>